<sequence length="192" mass="20805">MKNLNTILGILVMTAVLFSCQKEDFSTSTEQDLSMEEFEGRAVFHGTYVQQDQMGRPAVNTVFVSSGSKDQFNVTIPSDQNSFQPMFEANLTALSPAFNVPTDMNALGLTAAAFTGLLATDVLNVSLDGTTTFFDGVNVLTGRTLSDDVITVELLLIFGGEDFTENPNLSDDHVDANDTAFSSSFPYLAEAW</sequence>
<dbReference type="PROSITE" id="PS51257">
    <property type="entry name" value="PROKAR_LIPOPROTEIN"/>
    <property type="match status" value="1"/>
</dbReference>
<evidence type="ECO:0000313" key="1">
    <source>
        <dbReference type="EMBL" id="RMA64544.1"/>
    </source>
</evidence>
<dbReference type="Pfam" id="PF14224">
    <property type="entry name" value="DUF4331"/>
    <property type="match status" value="1"/>
</dbReference>
<organism evidence="1 2">
    <name type="scientific">Ulvibacter antarcticus</name>
    <dbReference type="NCBI Taxonomy" id="442714"/>
    <lineage>
        <taxon>Bacteria</taxon>
        <taxon>Pseudomonadati</taxon>
        <taxon>Bacteroidota</taxon>
        <taxon>Flavobacteriia</taxon>
        <taxon>Flavobacteriales</taxon>
        <taxon>Flavobacteriaceae</taxon>
        <taxon>Ulvibacter</taxon>
    </lineage>
</organism>
<proteinExistence type="predicted"/>
<comment type="caution">
    <text evidence="1">The sequence shown here is derived from an EMBL/GenBank/DDBJ whole genome shotgun (WGS) entry which is preliminary data.</text>
</comment>
<protein>
    <submittedName>
        <fullName evidence="1">Uncharacterized protein DUF4331</fullName>
    </submittedName>
</protein>
<reference evidence="1 2" key="1">
    <citation type="submission" date="2018-10" db="EMBL/GenBank/DDBJ databases">
        <title>Genomic Encyclopedia of Archaeal and Bacterial Type Strains, Phase II (KMG-II): from individual species to whole genera.</title>
        <authorList>
            <person name="Goeker M."/>
        </authorList>
    </citation>
    <scope>NUCLEOTIDE SEQUENCE [LARGE SCALE GENOMIC DNA]</scope>
    <source>
        <strain evidence="1 2">DSM 23424</strain>
    </source>
</reference>
<accession>A0A3L9YW51</accession>
<dbReference type="OrthoDB" id="9791748at2"/>
<gene>
    <name evidence="1" type="ORF">BXY75_1420</name>
</gene>
<evidence type="ECO:0000313" key="2">
    <source>
        <dbReference type="Proteomes" id="UP000271339"/>
    </source>
</evidence>
<keyword evidence="2" id="KW-1185">Reference proteome</keyword>
<name>A0A3L9YW51_9FLAO</name>
<dbReference type="Proteomes" id="UP000271339">
    <property type="component" value="Unassembled WGS sequence"/>
</dbReference>
<dbReference type="InterPro" id="IPR025566">
    <property type="entry name" value="DUF4331"/>
</dbReference>
<dbReference type="AlphaFoldDB" id="A0A3L9YW51"/>
<dbReference type="EMBL" id="REFC01000012">
    <property type="protein sequence ID" value="RMA64544.1"/>
    <property type="molecule type" value="Genomic_DNA"/>
</dbReference>